<comment type="caution">
    <text evidence="6">Lacks conserved residue(s) required for the propagation of feature annotation.</text>
</comment>
<comment type="subcellular location">
    <subcellularLocation>
        <location evidence="1 6">Cell membrane</location>
        <topology evidence="1 6">Multi-pass membrane protein</topology>
    </subcellularLocation>
</comment>
<sequence>MLHIVSKILGLNPYLIANKQNIHVYRVELFSGIYTLFFMLSVNIGIAFALSEWIGNVSDQVSSAMTTFHTVLLICSSLSAFTTCVIKHDDVVSCVKILKSLEPLDYFSAFRNALKASCTLLIVIILMFLQNTLTYLFSRKIMIQRATLWYVTQIVVELQVVYTTLQFSVTVYILREYFRHTNSEFVKLENQLKHVRTYHDEINVLRGRRETTSDQQIPYLRMIGIHEQILQVTNCINGIYGVFTIVTLILYLSFTTYSMHIILSKYISPSGVLANLYISSFIRIVVYGVKTLYVLQRCNSTIMEVSR</sequence>
<evidence type="ECO:0000256" key="6">
    <source>
        <dbReference type="RuleBase" id="RU363108"/>
    </source>
</evidence>
<dbReference type="GO" id="GO:0050909">
    <property type="term" value="P:sensory perception of taste"/>
    <property type="evidence" value="ECO:0007669"/>
    <property type="project" value="InterPro"/>
</dbReference>
<proteinExistence type="inferred from homology"/>
<dbReference type="GO" id="GO:0007165">
    <property type="term" value="P:signal transduction"/>
    <property type="evidence" value="ECO:0007669"/>
    <property type="project" value="UniProtKB-KW"/>
</dbReference>
<name>A0AAD8AF29_DIPPU</name>
<reference evidence="7" key="1">
    <citation type="journal article" date="2023" name="IScience">
        <title>Live-bearing cockroach genome reveals convergent evolutionary mechanisms linked to viviparity in insects and beyond.</title>
        <authorList>
            <person name="Fouks B."/>
            <person name="Harrison M.C."/>
            <person name="Mikhailova A.A."/>
            <person name="Marchal E."/>
            <person name="English S."/>
            <person name="Carruthers M."/>
            <person name="Jennings E.C."/>
            <person name="Chiamaka E.L."/>
            <person name="Frigard R.A."/>
            <person name="Pippel M."/>
            <person name="Attardo G.M."/>
            <person name="Benoit J.B."/>
            <person name="Bornberg-Bauer E."/>
            <person name="Tobe S.S."/>
        </authorList>
    </citation>
    <scope>NUCLEOTIDE SEQUENCE</scope>
    <source>
        <strain evidence="7">Stay&amp;Tobe</strain>
    </source>
</reference>
<gene>
    <name evidence="7" type="ORF">L9F63_011324</name>
</gene>
<comment type="caution">
    <text evidence="7">The sequence shown here is derived from an EMBL/GenBank/DDBJ whole genome shotgun (WGS) entry which is preliminary data.</text>
</comment>
<evidence type="ECO:0000256" key="4">
    <source>
        <dbReference type="ARBA" id="ARBA00022989"/>
    </source>
</evidence>
<feature type="transmembrane region" description="Helical" evidence="6">
    <location>
        <begin position="274"/>
        <end position="295"/>
    </location>
</feature>
<dbReference type="Proteomes" id="UP001233999">
    <property type="component" value="Unassembled WGS sequence"/>
</dbReference>
<dbReference type="EMBL" id="JASPKZ010001584">
    <property type="protein sequence ID" value="KAJ9597829.1"/>
    <property type="molecule type" value="Genomic_DNA"/>
</dbReference>
<feature type="transmembrane region" description="Helical" evidence="6">
    <location>
        <begin position="70"/>
        <end position="88"/>
    </location>
</feature>
<keyword evidence="3 6" id="KW-0812">Transmembrane</keyword>
<feature type="non-terminal residue" evidence="7">
    <location>
        <position position="307"/>
    </location>
</feature>
<keyword evidence="6" id="KW-0807">Transducer</keyword>
<accession>A0AAD8AF29</accession>
<comment type="similarity">
    <text evidence="6">Belongs to the insect chemoreceptor superfamily. Gustatory receptor (GR) family.</text>
</comment>
<evidence type="ECO:0000256" key="2">
    <source>
        <dbReference type="ARBA" id="ARBA00022475"/>
    </source>
</evidence>
<evidence type="ECO:0000256" key="5">
    <source>
        <dbReference type="ARBA" id="ARBA00023136"/>
    </source>
</evidence>
<feature type="transmembrane region" description="Helical" evidence="6">
    <location>
        <begin position="29"/>
        <end position="50"/>
    </location>
</feature>
<dbReference type="InterPro" id="IPR013604">
    <property type="entry name" value="7TM_chemorcpt"/>
</dbReference>
<dbReference type="AlphaFoldDB" id="A0AAD8AF29"/>
<keyword evidence="2 6" id="KW-1003">Cell membrane</keyword>
<keyword evidence="5 6" id="KW-0472">Membrane</keyword>
<evidence type="ECO:0000256" key="1">
    <source>
        <dbReference type="ARBA" id="ARBA00004651"/>
    </source>
</evidence>
<evidence type="ECO:0000313" key="8">
    <source>
        <dbReference type="Proteomes" id="UP001233999"/>
    </source>
</evidence>
<keyword evidence="6" id="KW-0675">Receptor</keyword>
<feature type="transmembrane region" description="Helical" evidence="6">
    <location>
        <begin position="109"/>
        <end position="129"/>
    </location>
</feature>
<feature type="transmembrane region" description="Helical" evidence="6">
    <location>
        <begin position="229"/>
        <end position="254"/>
    </location>
</feature>
<evidence type="ECO:0000313" key="7">
    <source>
        <dbReference type="EMBL" id="KAJ9597829.1"/>
    </source>
</evidence>
<protein>
    <recommendedName>
        <fullName evidence="6">Gustatory receptor</fullName>
    </recommendedName>
</protein>
<keyword evidence="4 6" id="KW-1133">Transmembrane helix</keyword>
<keyword evidence="8" id="KW-1185">Reference proteome</keyword>
<dbReference type="GO" id="GO:0005886">
    <property type="term" value="C:plasma membrane"/>
    <property type="evidence" value="ECO:0007669"/>
    <property type="project" value="UniProtKB-SubCell"/>
</dbReference>
<reference evidence="7" key="2">
    <citation type="submission" date="2023-05" db="EMBL/GenBank/DDBJ databases">
        <authorList>
            <person name="Fouks B."/>
        </authorList>
    </citation>
    <scope>NUCLEOTIDE SEQUENCE</scope>
    <source>
        <strain evidence="7">Stay&amp;Tobe</strain>
        <tissue evidence="7">Testes</tissue>
    </source>
</reference>
<dbReference type="Pfam" id="PF08395">
    <property type="entry name" value="7tm_7"/>
    <property type="match status" value="1"/>
</dbReference>
<comment type="function">
    <text evidence="6">Gustatory receptor which mediates acceptance or avoidance behavior, depending on its substrates.</text>
</comment>
<organism evidence="7 8">
    <name type="scientific">Diploptera punctata</name>
    <name type="common">Pacific beetle cockroach</name>
    <dbReference type="NCBI Taxonomy" id="6984"/>
    <lineage>
        <taxon>Eukaryota</taxon>
        <taxon>Metazoa</taxon>
        <taxon>Ecdysozoa</taxon>
        <taxon>Arthropoda</taxon>
        <taxon>Hexapoda</taxon>
        <taxon>Insecta</taxon>
        <taxon>Pterygota</taxon>
        <taxon>Neoptera</taxon>
        <taxon>Polyneoptera</taxon>
        <taxon>Dictyoptera</taxon>
        <taxon>Blattodea</taxon>
        <taxon>Blaberoidea</taxon>
        <taxon>Blaberidae</taxon>
        <taxon>Diplopterinae</taxon>
        <taxon>Diploptera</taxon>
    </lineage>
</organism>
<evidence type="ECO:0000256" key="3">
    <source>
        <dbReference type="ARBA" id="ARBA00022692"/>
    </source>
</evidence>
<feature type="transmembrane region" description="Helical" evidence="6">
    <location>
        <begin position="149"/>
        <end position="174"/>
    </location>
</feature>